<evidence type="ECO:0000259" key="6">
    <source>
        <dbReference type="Pfam" id="PF04542"/>
    </source>
</evidence>
<dbReference type="CDD" id="cd06171">
    <property type="entry name" value="Sigma70_r4"/>
    <property type="match status" value="1"/>
</dbReference>
<reference evidence="9" key="1">
    <citation type="journal article" date="2019" name="Int. J. Syst. Evol. Microbiol.">
        <title>The Global Catalogue of Microorganisms (GCM) 10K type strain sequencing project: providing services to taxonomists for standard genome sequencing and annotation.</title>
        <authorList>
            <consortium name="The Broad Institute Genomics Platform"/>
            <consortium name="The Broad Institute Genome Sequencing Center for Infectious Disease"/>
            <person name="Wu L."/>
            <person name="Ma J."/>
        </authorList>
    </citation>
    <scope>NUCLEOTIDE SEQUENCE [LARGE SCALE GENOMIC DNA]</scope>
    <source>
        <strain evidence="9">JCM 15089</strain>
    </source>
</reference>
<evidence type="ECO:0000256" key="2">
    <source>
        <dbReference type="ARBA" id="ARBA00023015"/>
    </source>
</evidence>
<gene>
    <name evidence="8" type="ORF">GCM10008942_37260</name>
</gene>
<dbReference type="InterPro" id="IPR036388">
    <property type="entry name" value="WH-like_DNA-bd_sf"/>
</dbReference>
<evidence type="ECO:0000259" key="7">
    <source>
        <dbReference type="Pfam" id="PF08281"/>
    </source>
</evidence>
<accession>A0ABP3Q7W2</accession>
<dbReference type="Pfam" id="PF04542">
    <property type="entry name" value="Sigma70_r2"/>
    <property type="match status" value="1"/>
</dbReference>
<evidence type="ECO:0000256" key="1">
    <source>
        <dbReference type="ARBA" id="ARBA00010641"/>
    </source>
</evidence>
<evidence type="ECO:0000256" key="3">
    <source>
        <dbReference type="ARBA" id="ARBA00023082"/>
    </source>
</evidence>
<name>A0ABP3Q7W2_9PROT</name>
<comment type="similarity">
    <text evidence="1">Belongs to the sigma-70 factor family. ECF subfamily.</text>
</comment>
<feature type="domain" description="RNA polymerase sigma-70 region 2" evidence="6">
    <location>
        <begin position="9"/>
        <end position="75"/>
    </location>
</feature>
<dbReference type="Pfam" id="PF08281">
    <property type="entry name" value="Sigma70_r4_2"/>
    <property type="match status" value="1"/>
</dbReference>
<organism evidence="8 9">
    <name type="scientific">Rhizomicrobium electricum</name>
    <dbReference type="NCBI Taxonomy" id="480070"/>
    <lineage>
        <taxon>Bacteria</taxon>
        <taxon>Pseudomonadati</taxon>
        <taxon>Pseudomonadota</taxon>
        <taxon>Alphaproteobacteria</taxon>
        <taxon>Micropepsales</taxon>
        <taxon>Micropepsaceae</taxon>
        <taxon>Rhizomicrobium</taxon>
    </lineage>
</organism>
<keyword evidence="9" id="KW-1185">Reference proteome</keyword>
<dbReference type="InterPro" id="IPR013325">
    <property type="entry name" value="RNA_pol_sigma_r2"/>
</dbReference>
<dbReference type="Proteomes" id="UP001499951">
    <property type="component" value="Unassembled WGS sequence"/>
</dbReference>
<feature type="domain" description="RNA polymerase sigma factor 70 region 4 type 2" evidence="7">
    <location>
        <begin position="113"/>
        <end position="164"/>
    </location>
</feature>
<keyword evidence="5" id="KW-0804">Transcription</keyword>
<dbReference type="InterPro" id="IPR007627">
    <property type="entry name" value="RNA_pol_sigma70_r2"/>
</dbReference>
<comment type="caution">
    <text evidence="8">The sequence shown here is derived from an EMBL/GenBank/DDBJ whole genome shotgun (WGS) entry which is preliminary data.</text>
</comment>
<evidence type="ECO:0000256" key="5">
    <source>
        <dbReference type="ARBA" id="ARBA00023163"/>
    </source>
</evidence>
<dbReference type="SUPFAM" id="SSF88946">
    <property type="entry name" value="Sigma2 domain of RNA polymerase sigma factors"/>
    <property type="match status" value="1"/>
</dbReference>
<dbReference type="Gene3D" id="1.10.1740.10">
    <property type="match status" value="1"/>
</dbReference>
<dbReference type="InterPro" id="IPR039425">
    <property type="entry name" value="RNA_pol_sigma-70-like"/>
</dbReference>
<proteinExistence type="inferred from homology"/>
<dbReference type="RefSeq" id="WP_166929166.1">
    <property type="nucleotide sequence ID" value="NZ_BAAADD010000011.1"/>
</dbReference>
<dbReference type="PANTHER" id="PTHR43133">
    <property type="entry name" value="RNA POLYMERASE ECF-TYPE SIGMA FACTO"/>
    <property type="match status" value="1"/>
</dbReference>
<dbReference type="InterPro" id="IPR013249">
    <property type="entry name" value="RNA_pol_sigma70_r4_t2"/>
</dbReference>
<dbReference type="EMBL" id="BAAADD010000011">
    <property type="protein sequence ID" value="GAA0584908.1"/>
    <property type="molecule type" value="Genomic_DNA"/>
</dbReference>
<dbReference type="InterPro" id="IPR013324">
    <property type="entry name" value="RNA_pol_sigma_r3/r4-like"/>
</dbReference>
<dbReference type="PANTHER" id="PTHR43133:SF8">
    <property type="entry name" value="RNA POLYMERASE SIGMA FACTOR HI_1459-RELATED"/>
    <property type="match status" value="1"/>
</dbReference>
<keyword evidence="2" id="KW-0805">Transcription regulation</keyword>
<dbReference type="NCBIfam" id="TIGR02937">
    <property type="entry name" value="sigma70-ECF"/>
    <property type="match status" value="1"/>
</dbReference>
<dbReference type="SUPFAM" id="SSF88659">
    <property type="entry name" value="Sigma3 and sigma4 domains of RNA polymerase sigma factors"/>
    <property type="match status" value="1"/>
</dbReference>
<protein>
    <submittedName>
        <fullName evidence="8">Uncharacterized protein</fullName>
    </submittedName>
</protein>
<evidence type="ECO:0000256" key="4">
    <source>
        <dbReference type="ARBA" id="ARBA00023125"/>
    </source>
</evidence>
<dbReference type="Gene3D" id="1.10.10.10">
    <property type="entry name" value="Winged helix-like DNA-binding domain superfamily/Winged helix DNA-binding domain"/>
    <property type="match status" value="1"/>
</dbReference>
<evidence type="ECO:0000313" key="9">
    <source>
        <dbReference type="Proteomes" id="UP001499951"/>
    </source>
</evidence>
<dbReference type="InterPro" id="IPR014284">
    <property type="entry name" value="RNA_pol_sigma-70_dom"/>
</dbReference>
<sequence length="200" mass="22390">MDTGDFDAIVRDYRDRVVRYLTSMLDDAALAHDLAQETFIRVHKSMDGLRDAEARASWIFRIARNVAIDHQRSRTGRQGSLTASLDEPDCGNELIDAGVSVENKLDEAEMTACMHSTIRQLSAPLRECLILRDLEGLGEQAVADIQDCSLAAVKVRTHRARQQLRAKLHVQCGFYQDERGVLRCEPVEPTNAKPKKGMPS</sequence>
<evidence type="ECO:0000313" key="8">
    <source>
        <dbReference type="EMBL" id="GAA0584908.1"/>
    </source>
</evidence>
<keyword evidence="3" id="KW-0731">Sigma factor</keyword>
<keyword evidence="4" id="KW-0238">DNA-binding</keyword>